<dbReference type="PATRIC" id="fig|69.6.peg.114"/>
<reference evidence="1 2" key="1">
    <citation type="submission" date="2015-11" db="EMBL/GenBank/DDBJ databases">
        <title>Genome sequences of Lysobacter enzymogenes strain C3 and Lysobacter antibioticus ATCC 29479.</title>
        <authorList>
            <person name="Kobayashi D.Y."/>
        </authorList>
    </citation>
    <scope>NUCLEOTIDE SEQUENCE [LARGE SCALE GENOMIC DNA]</scope>
    <source>
        <strain evidence="1 2">C3</strain>
    </source>
</reference>
<dbReference type="OrthoDB" id="6022850at2"/>
<protein>
    <submittedName>
        <fullName evidence="1">Uncharacterized protein</fullName>
    </submittedName>
</protein>
<proteinExistence type="predicted"/>
<dbReference type="KEGG" id="lez:GLE_0111"/>
<gene>
    <name evidence="1" type="ORF">GLE_0111</name>
</gene>
<dbReference type="EMBL" id="CP013140">
    <property type="protein sequence ID" value="ALN55470.1"/>
    <property type="molecule type" value="Genomic_DNA"/>
</dbReference>
<evidence type="ECO:0000313" key="2">
    <source>
        <dbReference type="Proteomes" id="UP000061569"/>
    </source>
</evidence>
<name>A0A0S2DAC4_LYSEN</name>
<accession>A0A0S2DAC4</accession>
<dbReference type="AlphaFoldDB" id="A0A0S2DAC4"/>
<evidence type="ECO:0000313" key="1">
    <source>
        <dbReference type="EMBL" id="ALN55470.1"/>
    </source>
</evidence>
<dbReference type="Proteomes" id="UP000061569">
    <property type="component" value="Chromosome"/>
</dbReference>
<dbReference type="STRING" id="69.GLE_0111"/>
<organism evidence="1 2">
    <name type="scientific">Lysobacter enzymogenes</name>
    <dbReference type="NCBI Taxonomy" id="69"/>
    <lineage>
        <taxon>Bacteria</taxon>
        <taxon>Pseudomonadati</taxon>
        <taxon>Pseudomonadota</taxon>
        <taxon>Gammaproteobacteria</taxon>
        <taxon>Lysobacterales</taxon>
        <taxon>Lysobacteraceae</taxon>
        <taxon>Lysobacter</taxon>
    </lineage>
</organism>
<sequence>MSAPSPTPAQPSPAPAHARWRLPRWRWRDALWIALALAAVVALRNGQSSYEQRDAPLLQPAPAARAAGRNFAVEVGKLKVAQAYLLKGDFSHPEDRVLRSPGVWLSVLAKVEALERPGYLTAQIRTRDGLVYVASNKERPKLKGINLSERELAPGLAETGAWFFELPPDKLEGAHLQFYWGLLLPEGGDSLVDVDLKLDKAAADKLRADAKPVLDLRM</sequence>